<evidence type="ECO:0000256" key="1">
    <source>
        <dbReference type="SAM" id="Phobius"/>
    </source>
</evidence>
<reference evidence="3" key="1">
    <citation type="submission" date="2012-06" db="EMBL/GenBank/DDBJ databases">
        <title>Complete sequence of chromosome of Desulfomonile tiedjei DSM 6799.</title>
        <authorList>
            <person name="Lucas S."/>
            <person name="Copeland A."/>
            <person name="Lapidus A."/>
            <person name="Glavina del Rio T."/>
            <person name="Dalin E."/>
            <person name="Tice H."/>
            <person name="Bruce D."/>
            <person name="Goodwin L."/>
            <person name="Pitluck S."/>
            <person name="Peters L."/>
            <person name="Ovchinnikova G."/>
            <person name="Zeytun A."/>
            <person name="Lu M."/>
            <person name="Kyrpides N."/>
            <person name="Mavromatis K."/>
            <person name="Ivanova N."/>
            <person name="Brettin T."/>
            <person name="Detter J.C."/>
            <person name="Han C."/>
            <person name="Larimer F."/>
            <person name="Land M."/>
            <person name="Hauser L."/>
            <person name="Markowitz V."/>
            <person name="Cheng J.-F."/>
            <person name="Hugenholtz P."/>
            <person name="Woyke T."/>
            <person name="Wu D."/>
            <person name="Spring S."/>
            <person name="Schroeder M."/>
            <person name="Brambilla E."/>
            <person name="Klenk H.-P."/>
            <person name="Eisen J.A."/>
        </authorList>
    </citation>
    <scope>NUCLEOTIDE SEQUENCE [LARGE SCALE GENOMIC DNA]</scope>
    <source>
        <strain evidence="3">ATCC 49306 / DSM 6799 / DCB-1</strain>
    </source>
</reference>
<proteinExistence type="predicted"/>
<organism evidence="2 3">
    <name type="scientific">Desulfomonile tiedjei (strain ATCC 49306 / DSM 6799 / DCB-1)</name>
    <dbReference type="NCBI Taxonomy" id="706587"/>
    <lineage>
        <taxon>Bacteria</taxon>
        <taxon>Pseudomonadati</taxon>
        <taxon>Thermodesulfobacteriota</taxon>
        <taxon>Desulfomonilia</taxon>
        <taxon>Desulfomonilales</taxon>
        <taxon>Desulfomonilaceae</taxon>
        <taxon>Desulfomonile</taxon>
    </lineage>
</organism>
<keyword evidence="1" id="KW-0812">Transmembrane</keyword>
<dbReference type="STRING" id="706587.Desti_1739"/>
<keyword evidence="3" id="KW-1185">Reference proteome</keyword>
<dbReference type="RefSeq" id="WP_014809595.1">
    <property type="nucleotide sequence ID" value="NC_018025.1"/>
</dbReference>
<accession>I4C4F8</accession>
<dbReference type="KEGG" id="dti:Desti_1739"/>
<evidence type="ECO:0000313" key="3">
    <source>
        <dbReference type="Proteomes" id="UP000006055"/>
    </source>
</evidence>
<dbReference type="EMBL" id="CP003360">
    <property type="protein sequence ID" value="AFM24449.1"/>
    <property type="molecule type" value="Genomic_DNA"/>
</dbReference>
<keyword evidence="1" id="KW-1133">Transmembrane helix</keyword>
<evidence type="ECO:0000313" key="2">
    <source>
        <dbReference type="EMBL" id="AFM24449.1"/>
    </source>
</evidence>
<feature type="transmembrane region" description="Helical" evidence="1">
    <location>
        <begin position="134"/>
        <end position="153"/>
    </location>
</feature>
<dbReference type="AlphaFoldDB" id="I4C4F8"/>
<dbReference type="Proteomes" id="UP000006055">
    <property type="component" value="Chromosome"/>
</dbReference>
<name>I4C4F8_DESTA</name>
<protein>
    <recommendedName>
        <fullName evidence="4">DUF106 domain-containing protein</fullName>
    </recommendedName>
</protein>
<feature type="transmembrane region" description="Helical" evidence="1">
    <location>
        <begin position="97"/>
        <end position="122"/>
    </location>
</feature>
<dbReference type="HOGENOM" id="CLU_102105_0_0_7"/>
<dbReference type="PATRIC" id="fig|706587.4.peg.1991"/>
<gene>
    <name evidence="2" type="ordered locus">Desti_1739</name>
</gene>
<keyword evidence="1" id="KW-0472">Membrane</keyword>
<dbReference type="eggNOG" id="ENOG5032SDN">
    <property type="taxonomic scope" value="Bacteria"/>
</dbReference>
<evidence type="ECO:0008006" key="4">
    <source>
        <dbReference type="Google" id="ProtNLM"/>
    </source>
</evidence>
<feature type="transmembrane region" description="Helical" evidence="1">
    <location>
        <begin position="26"/>
        <end position="51"/>
    </location>
</feature>
<sequence length="194" mass="22356">MIEICHYFDPYLIMLFRMTGYSFIDFLIGNFVLAFLAVVVGEFTISLVFLINRKHIDEQTGEIVKYQNLSIDALAANDKEAYHAANKMANEAFGKSFFAQIAMSAAFLWPVFFVMTWLQYRFAEVDFAILFTDYTVGCFAVFVPLYAAAYLIFKRIKPMIPYFRRINAILDSYGQRTRKMKTLADLAPQNSKST</sequence>